<accession>A0ABT2WS41</accession>
<keyword evidence="4" id="KW-1185">Reference proteome</keyword>
<dbReference type="SUPFAM" id="SSF103481">
    <property type="entry name" value="Multidrug resistance efflux transporter EmrE"/>
    <property type="match status" value="2"/>
</dbReference>
<feature type="transmembrane region" description="Helical" evidence="1">
    <location>
        <begin position="102"/>
        <end position="120"/>
    </location>
</feature>
<reference evidence="3 4" key="1">
    <citation type="submission" date="2022-10" db="EMBL/GenBank/DDBJ databases">
        <title>Ruegeria sp. nov., isolated from ocean surface water.</title>
        <authorList>
            <person name="He W."/>
            <person name="Wang L."/>
            <person name="Zhang D.-F."/>
        </authorList>
    </citation>
    <scope>NUCLEOTIDE SEQUENCE [LARGE SCALE GENOMIC DNA]</scope>
    <source>
        <strain evidence="3 4">WL0004</strain>
    </source>
</reference>
<feature type="transmembrane region" description="Helical" evidence="1">
    <location>
        <begin position="7"/>
        <end position="25"/>
    </location>
</feature>
<feature type="transmembrane region" description="Helical" evidence="1">
    <location>
        <begin position="127"/>
        <end position="146"/>
    </location>
</feature>
<dbReference type="PANTHER" id="PTHR22911">
    <property type="entry name" value="ACYL-MALONYL CONDENSING ENZYME-RELATED"/>
    <property type="match status" value="1"/>
</dbReference>
<feature type="transmembrane region" description="Helical" evidence="1">
    <location>
        <begin position="290"/>
        <end position="308"/>
    </location>
</feature>
<proteinExistence type="predicted"/>
<gene>
    <name evidence="3" type="ORF">OEZ49_13110</name>
</gene>
<sequence length="326" mass="35336">MKQTSAAMATAGIVYVLVGMTAISINDMLIKQLSGDYPLHQIVFVRSGVGILFSLILVQAEGGLSILKTRQPFLHLLRGLLVVVSNMTYFVALAVMPLADATALFFAAPLFITLLSIPILGERVGPMRMAAVVVGFGGVILMQRPWEGTAALDVNRLVLLLPVVSALTYALLQLMTRKLGATTRASALAVYIQAIFIVVSALFYVIAGDGDFVQGVSDPSLIFLLRAWIWPGDGDWIYLLGLGLNSAVIGYCLAQAYRLADAATVAPFEYVGLPLAVLWGWLIWNELPDWEVWAGMALIAGSGLFVFFRERAKARVVARAEVKARY</sequence>
<feature type="transmembrane region" description="Helical" evidence="1">
    <location>
        <begin position="188"/>
        <end position="207"/>
    </location>
</feature>
<dbReference type="InterPro" id="IPR000620">
    <property type="entry name" value="EamA_dom"/>
</dbReference>
<evidence type="ECO:0000256" key="1">
    <source>
        <dbReference type="SAM" id="Phobius"/>
    </source>
</evidence>
<dbReference type="RefSeq" id="WP_263388726.1">
    <property type="nucleotide sequence ID" value="NZ_JAOVQN010000012.1"/>
</dbReference>
<dbReference type="EMBL" id="JAOVQN010000012">
    <property type="protein sequence ID" value="MCU9838712.1"/>
    <property type="molecule type" value="Genomic_DNA"/>
</dbReference>
<keyword evidence="1" id="KW-0812">Transmembrane</keyword>
<evidence type="ECO:0000313" key="3">
    <source>
        <dbReference type="EMBL" id="MCU9838712.1"/>
    </source>
</evidence>
<organism evidence="3 4">
    <name type="scientific">Ruegeria marisflavi</name>
    <dbReference type="NCBI Taxonomy" id="2984152"/>
    <lineage>
        <taxon>Bacteria</taxon>
        <taxon>Pseudomonadati</taxon>
        <taxon>Pseudomonadota</taxon>
        <taxon>Alphaproteobacteria</taxon>
        <taxon>Rhodobacterales</taxon>
        <taxon>Roseobacteraceae</taxon>
        <taxon>Ruegeria</taxon>
    </lineage>
</organism>
<evidence type="ECO:0000259" key="2">
    <source>
        <dbReference type="Pfam" id="PF00892"/>
    </source>
</evidence>
<dbReference type="Proteomes" id="UP001321014">
    <property type="component" value="Unassembled WGS sequence"/>
</dbReference>
<feature type="transmembrane region" description="Helical" evidence="1">
    <location>
        <begin position="79"/>
        <end position="96"/>
    </location>
</feature>
<dbReference type="PANTHER" id="PTHR22911:SF103">
    <property type="entry name" value="BLR2811 PROTEIN"/>
    <property type="match status" value="1"/>
</dbReference>
<feature type="transmembrane region" description="Helical" evidence="1">
    <location>
        <begin position="266"/>
        <end position="284"/>
    </location>
</feature>
<feature type="transmembrane region" description="Helical" evidence="1">
    <location>
        <begin position="236"/>
        <end position="254"/>
    </location>
</feature>
<keyword evidence="1" id="KW-0472">Membrane</keyword>
<evidence type="ECO:0000313" key="4">
    <source>
        <dbReference type="Proteomes" id="UP001321014"/>
    </source>
</evidence>
<name>A0ABT2WS41_9RHOB</name>
<dbReference type="Gene3D" id="1.10.3730.20">
    <property type="match status" value="2"/>
</dbReference>
<feature type="domain" description="EamA" evidence="2">
    <location>
        <begin position="11"/>
        <end position="142"/>
    </location>
</feature>
<feature type="transmembrane region" description="Helical" evidence="1">
    <location>
        <begin position="37"/>
        <end position="58"/>
    </location>
</feature>
<keyword evidence="1" id="KW-1133">Transmembrane helix</keyword>
<dbReference type="Pfam" id="PF00892">
    <property type="entry name" value="EamA"/>
    <property type="match status" value="1"/>
</dbReference>
<dbReference type="InterPro" id="IPR037185">
    <property type="entry name" value="EmrE-like"/>
</dbReference>
<comment type="caution">
    <text evidence="3">The sequence shown here is derived from an EMBL/GenBank/DDBJ whole genome shotgun (WGS) entry which is preliminary data.</text>
</comment>
<protein>
    <submittedName>
        <fullName evidence="3">DMT family transporter</fullName>
    </submittedName>
</protein>
<feature type="transmembrane region" description="Helical" evidence="1">
    <location>
        <begin position="158"/>
        <end position="176"/>
    </location>
</feature>